<comment type="catalytic activity">
    <reaction evidence="7 8">
        <text>CMP + ATP = CDP + ADP</text>
        <dbReference type="Rhea" id="RHEA:11600"/>
        <dbReference type="ChEBI" id="CHEBI:30616"/>
        <dbReference type="ChEBI" id="CHEBI:58069"/>
        <dbReference type="ChEBI" id="CHEBI:60377"/>
        <dbReference type="ChEBI" id="CHEBI:456216"/>
        <dbReference type="EC" id="2.7.4.25"/>
    </reaction>
</comment>
<gene>
    <name evidence="8 10" type="primary">cmk</name>
    <name evidence="10" type="ORF">ODE01S_01220</name>
</gene>
<dbReference type="NCBIfam" id="TIGR00017">
    <property type="entry name" value="cmk"/>
    <property type="match status" value="1"/>
</dbReference>
<dbReference type="GO" id="GO:0036430">
    <property type="term" value="F:CMP kinase activity"/>
    <property type="evidence" value="ECO:0007669"/>
    <property type="project" value="RHEA"/>
</dbReference>
<keyword evidence="8" id="KW-0963">Cytoplasm</keyword>
<dbReference type="GO" id="GO:0006220">
    <property type="term" value="P:pyrimidine nucleotide metabolic process"/>
    <property type="evidence" value="ECO:0007669"/>
    <property type="project" value="UniProtKB-UniRule"/>
</dbReference>
<sequence length="216" mass="23688">MENEPPLIITIDGPGASGKSSVARRIAQALEVPYVSSGLLYRGVAYQVLRHGVDPDDETAILRLLEAHPVRLVPNTHGNRVLAGGEDLTPHLHTAEVDAVVSAVARHPRVRAYVNERLREVPPPFVVEGRDMGTAVFPHAPYKFYLTASPAVRARRRARERADDVAAIEKMLRLRDERDAKQSKPAEDAQVIDTSELTLDQVVGAIMRFLPAGLDA</sequence>
<dbReference type="InterPro" id="IPR027417">
    <property type="entry name" value="P-loop_NTPase"/>
</dbReference>
<reference evidence="10 11" key="1">
    <citation type="submission" date="2019-07" db="EMBL/GenBank/DDBJ databases">
        <title>Whole genome shotgun sequence of Oceanithermus desulfurans NBRC 100063.</title>
        <authorList>
            <person name="Hosoyama A."/>
            <person name="Uohara A."/>
            <person name="Ohji S."/>
            <person name="Ichikawa N."/>
        </authorList>
    </citation>
    <scope>NUCLEOTIDE SEQUENCE [LARGE SCALE GENOMIC DNA]</scope>
    <source>
        <strain evidence="10 11">NBRC 100063</strain>
    </source>
</reference>
<evidence type="ECO:0000256" key="5">
    <source>
        <dbReference type="ARBA" id="ARBA00022840"/>
    </source>
</evidence>
<accession>A0A511RGB7</accession>
<dbReference type="EC" id="2.7.4.25" evidence="8"/>
<feature type="binding site" evidence="8">
    <location>
        <begin position="13"/>
        <end position="21"/>
    </location>
    <ligand>
        <name>ATP</name>
        <dbReference type="ChEBI" id="CHEBI:30616"/>
    </ligand>
</feature>
<comment type="catalytic activity">
    <reaction evidence="6 8">
        <text>dCMP + ATP = dCDP + ADP</text>
        <dbReference type="Rhea" id="RHEA:25094"/>
        <dbReference type="ChEBI" id="CHEBI:30616"/>
        <dbReference type="ChEBI" id="CHEBI:57566"/>
        <dbReference type="ChEBI" id="CHEBI:58593"/>
        <dbReference type="ChEBI" id="CHEBI:456216"/>
        <dbReference type="EC" id="2.7.4.25"/>
    </reaction>
</comment>
<dbReference type="AlphaFoldDB" id="A0A511RGB7"/>
<protein>
    <recommendedName>
        <fullName evidence="8">Cytidylate kinase</fullName>
        <shortName evidence="8">CK</shortName>
        <ecNumber evidence="8">2.7.4.25</ecNumber>
    </recommendedName>
    <alternativeName>
        <fullName evidence="8">Cytidine monophosphate kinase</fullName>
        <shortName evidence="8">CMP kinase</shortName>
    </alternativeName>
</protein>
<dbReference type="Pfam" id="PF02224">
    <property type="entry name" value="Cytidylate_kin"/>
    <property type="match status" value="1"/>
</dbReference>
<dbReference type="Proteomes" id="UP000321827">
    <property type="component" value="Unassembled WGS sequence"/>
</dbReference>
<keyword evidence="2 8" id="KW-0808">Transferase</keyword>
<evidence type="ECO:0000313" key="11">
    <source>
        <dbReference type="Proteomes" id="UP000321827"/>
    </source>
</evidence>
<dbReference type="CDD" id="cd02020">
    <property type="entry name" value="CMPK"/>
    <property type="match status" value="1"/>
</dbReference>
<organism evidence="10 11">
    <name type="scientific">Oceanithermus desulfurans NBRC 100063</name>
    <dbReference type="NCBI Taxonomy" id="1227550"/>
    <lineage>
        <taxon>Bacteria</taxon>
        <taxon>Thermotogati</taxon>
        <taxon>Deinococcota</taxon>
        <taxon>Deinococci</taxon>
        <taxon>Thermales</taxon>
        <taxon>Thermaceae</taxon>
        <taxon>Oceanithermus</taxon>
    </lineage>
</organism>
<evidence type="ECO:0000256" key="3">
    <source>
        <dbReference type="ARBA" id="ARBA00022741"/>
    </source>
</evidence>
<keyword evidence="5 8" id="KW-0067">ATP-binding</keyword>
<dbReference type="SUPFAM" id="SSF52540">
    <property type="entry name" value="P-loop containing nucleoside triphosphate hydrolases"/>
    <property type="match status" value="1"/>
</dbReference>
<evidence type="ECO:0000256" key="6">
    <source>
        <dbReference type="ARBA" id="ARBA00047615"/>
    </source>
</evidence>
<dbReference type="Gene3D" id="3.40.50.300">
    <property type="entry name" value="P-loop containing nucleotide triphosphate hydrolases"/>
    <property type="match status" value="1"/>
</dbReference>
<dbReference type="InterPro" id="IPR003136">
    <property type="entry name" value="Cytidylate_kin"/>
</dbReference>
<dbReference type="GO" id="GO:0036431">
    <property type="term" value="F:dCMP kinase activity"/>
    <property type="evidence" value="ECO:0007669"/>
    <property type="project" value="InterPro"/>
</dbReference>
<evidence type="ECO:0000256" key="1">
    <source>
        <dbReference type="ARBA" id="ARBA00009427"/>
    </source>
</evidence>
<proteinExistence type="inferred from homology"/>
<evidence type="ECO:0000256" key="4">
    <source>
        <dbReference type="ARBA" id="ARBA00022777"/>
    </source>
</evidence>
<dbReference type="GO" id="GO:0005737">
    <property type="term" value="C:cytoplasm"/>
    <property type="evidence" value="ECO:0007669"/>
    <property type="project" value="UniProtKB-SubCell"/>
</dbReference>
<keyword evidence="4 8" id="KW-0418">Kinase</keyword>
<dbReference type="EMBL" id="BJXN01000001">
    <property type="protein sequence ID" value="GEM88688.1"/>
    <property type="molecule type" value="Genomic_DNA"/>
</dbReference>
<evidence type="ECO:0000256" key="7">
    <source>
        <dbReference type="ARBA" id="ARBA00048478"/>
    </source>
</evidence>
<dbReference type="InterPro" id="IPR011994">
    <property type="entry name" value="Cytidylate_kinase_dom"/>
</dbReference>
<evidence type="ECO:0000313" key="10">
    <source>
        <dbReference type="EMBL" id="GEM88688.1"/>
    </source>
</evidence>
<evidence type="ECO:0000256" key="8">
    <source>
        <dbReference type="HAMAP-Rule" id="MF_00238"/>
    </source>
</evidence>
<comment type="subcellular location">
    <subcellularLocation>
        <location evidence="8">Cytoplasm</location>
    </subcellularLocation>
</comment>
<name>A0A511RGB7_9DEIN</name>
<evidence type="ECO:0000259" key="9">
    <source>
        <dbReference type="Pfam" id="PF02224"/>
    </source>
</evidence>
<comment type="similarity">
    <text evidence="1 8">Belongs to the cytidylate kinase family. Type 1 subfamily.</text>
</comment>
<dbReference type="GO" id="GO:0005524">
    <property type="term" value="F:ATP binding"/>
    <property type="evidence" value="ECO:0007669"/>
    <property type="project" value="UniProtKB-UniRule"/>
</dbReference>
<dbReference type="RefSeq" id="WP_147144819.1">
    <property type="nucleotide sequence ID" value="NZ_BJXN01000001.1"/>
</dbReference>
<feature type="domain" description="Cytidylate kinase" evidence="9">
    <location>
        <begin position="9"/>
        <end position="208"/>
    </location>
</feature>
<keyword evidence="3 8" id="KW-0547">Nucleotide-binding</keyword>
<evidence type="ECO:0000256" key="2">
    <source>
        <dbReference type="ARBA" id="ARBA00022679"/>
    </source>
</evidence>
<dbReference type="OrthoDB" id="9807434at2"/>
<comment type="caution">
    <text evidence="10">The sequence shown here is derived from an EMBL/GenBank/DDBJ whole genome shotgun (WGS) entry which is preliminary data.</text>
</comment>
<dbReference type="HAMAP" id="MF_00238">
    <property type="entry name" value="Cytidyl_kinase_type1"/>
    <property type="match status" value="1"/>
</dbReference>